<name>A0ACB7NZB8_9PEZI</name>
<reference evidence="1 2" key="1">
    <citation type="journal article" date="2021" name="Nat. Commun.">
        <title>Genetic determinants of endophytism in the Arabidopsis root mycobiome.</title>
        <authorList>
            <person name="Mesny F."/>
            <person name="Miyauchi S."/>
            <person name="Thiergart T."/>
            <person name="Pickel B."/>
            <person name="Atanasova L."/>
            <person name="Karlsson M."/>
            <person name="Huettel B."/>
            <person name="Barry K.W."/>
            <person name="Haridas S."/>
            <person name="Chen C."/>
            <person name="Bauer D."/>
            <person name="Andreopoulos W."/>
            <person name="Pangilinan J."/>
            <person name="LaButti K."/>
            <person name="Riley R."/>
            <person name="Lipzen A."/>
            <person name="Clum A."/>
            <person name="Drula E."/>
            <person name="Henrissat B."/>
            <person name="Kohler A."/>
            <person name="Grigoriev I.V."/>
            <person name="Martin F.M."/>
            <person name="Hacquard S."/>
        </authorList>
    </citation>
    <scope>NUCLEOTIDE SEQUENCE [LARGE SCALE GENOMIC DNA]</scope>
    <source>
        <strain evidence="1 2">MPI-SDFR-AT-0079</strain>
    </source>
</reference>
<organism evidence="1 2">
    <name type="scientific">Chaetomium tenue</name>
    <dbReference type="NCBI Taxonomy" id="1854479"/>
    <lineage>
        <taxon>Eukaryota</taxon>
        <taxon>Fungi</taxon>
        <taxon>Dikarya</taxon>
        <taxon>Ascomycota</taxon>
        <taxon>Pezizomycotina</taxon>
        <taxon>Sordariomycetes</taxon>
        <taxon>Sordariomycetidae</taxon>
        <taxon>Sordariales</taxon>
        <taxon>Chaetomiaceae</taxon>
        <taxon>Chaetomium</taxon>
    </lineage>
</organism>
<comment type="caution">
    <text evidence="1">The sequence shown here is derived from an EMBL/GenBank/DDBJ whole genome shotgun (WGS) entry which is preliminary data.</text>
</comment>
<gene>
    <name evidence="1" type="ORF">F5144DRAFT_377531</name>
</gene>
<sequence>MPRLAFQHTHTHAHTHLGWRASSSGKPVVSLASPHLFDFSLPVAPTAEPCLFPKQGTTKPYIRFSTCIISEPQSPTNGSNRAKSRANHLRVSNVPFLELSRTEPADKHLNSGVVSRAEFLSSNTGILARFPLPHLCCHLPCVSKPQKQTSNSTSIALLVDPAKELQPWKLSPCPSKRSNHSGFSPLVCIRTAGLIHRRGEPKSSRSPLLPTTTDSSTPRRR</sequence>
<accession>A0ACB7NZB8</accession>
<protein>
    <submittedName>
        <fullName evidence="1">Uncharacterized protein</fullName>
    </submittedName>
</protein>
<keyword evidence="2" id="KW-1185">Reference proteome</keyword>
<evidence type="ECO:0000313" key="1">
    <source>
        <dbReference type="EMBL" id="KAH6616921.1"/>
    </source>
</evidence>
<dbReference type="Proteomes" id="UP000724584">
    <property type="component" value="Unassembled WGS sequence"/>
</dbReference>
<dbReference type="EMBL" id="JAGIZQ010000007">
    <property type="protein sequence ID" value="KAH6616921.1"/>
    <property type="molecule type" value="Genomic_DNA"/>
</dbReference>
<evidence type="ECO:0000313" key="2">
    <source>
        <dbReference type="Proteomes" id="UP000724584"/>
    </source>
</evidence>
<proteinExistence type="predicted"/>